<dbReference type="OrthoDB" id="10485224at2759"/>
<protein>
    <submittedName>
        <fullName evidence="3">GDSL esterase/lipase</fullName>
    </submittedName>
</protein>
<evidence type="ECO:0000313" key="4">
    <source>
        <dbReference type="Proteomes" id="UP000275267"/>
    </source>
</evidence>
<feature type="chain" id="PRO_5018209172" evidence="2">
    <location>
        <begin position="24"/>
        <end position="107"/>
    </location>
</feature>
<keyword evidence="4" id="KW-1185">Reference proteome</keyword>
<evidence type="ECO:0000313" key="3">
    <source>
        <dbReference type="EMBL" id="RLM87346.1"/>
    </source>
</evidence>
<dbReference type="Proteomes" id="UP000275267">
    <property type="component" value="Unassembled WGS sequence"/>
</dbReference>
<proteinExistence type="predicted"/>
<feature type="signal peptide" evidence="2">
    <location>
        <begin position="1"/>
        <end position="23"/>
    </location>
</feature>
<name>A0A3L6QVG1_PANMI</name>
<dbReference type="STRING" id="4540.A0A3L6QVG1"/>
<gene>
    <name evidence="3" type="ORF">C2845_PM04G29950</name>
</gene>
<evidence type="ECO:0000256" key="2">
    <source>
        <dbReference type="SAM" id="SignalP"/>
    </source>
</evidence>
<feature type="region of interest" description="Disordered" evidence="1">
    <location>
        <begin position="75"/>
        <end position="107"/>
    </location>
</feature>
<reference evidence="4" key="1">
    <citation type="journal article" date="2019" name="Nat. Commun.">
        <title>The genome of broomcorn millet.</title>
        <authorList>
            <person name="Zou C."/>
            <person name="Miki D."/>
            <person name="Li D."/>
            <person name="Tang Q."/>
            <person name="Xiao L."/>
            <person name="Rajput S."/>
            <person name="Deng P."/>
            <person name="Jia W."/>
            <person name="Huang R."/>
            <person name="Zhang M."/>
            <person name="Sun Y."/>
            <person name="Hu J."/>
            <person name="Fu X."/>
            <person name="Schnable P.S."/>
            <person name="Li F."/>
            <person name="Zhang H."/>
            <person name="Feng B."/>
            <person name="Zhu X."/>
            <person name="Liu R."/>
            <person name="Schnable J.C."/>
            <person name="Zhu J.-K."/>
            <person name="Zhang H."/>
        </authorList>
    </citation>
    <scope>NUCLEOTIDE SEQUENCE [LARGE SCALE GENOMIC DNA]</scope>
</reference>
<dbReference type="AlphaFoldDB" id="A0A3L6QVG1"/>
<feature type="compositionally biased region" description="Low complexity" evidence="1">
    <location>
        <begin position="96"/>
        <end position="107"/>
    </location>
</feature>
<dbReference type="EMBL" id="PQIB02000011">
    <property type="protein sequence ID" value="RLM87346.1"/>
    <property type="molecule type" value="Genomic_DNA"/>
</dbReference>
<comment type="caution">
    <text evidence="3">The sequence shown here is derived from an EMBL/GenBank/DDBJ whole genome shotgun (WGS) entry which is preliminary data.</text>
</comment>
<organism evidence="3 4">
    <name type="scientific">Panicum miliaceum</name>
    <name type="common">Proso millet</name>
    <name type="synonym">Broomcorn millet</name>
    <dbReference type="NCBI Taxonomy" id="4540"/>
    <lineage>
        <taxon>Eukaryota</taxon>
        <taxon>Viridiplantae</taxon>
        <taxon>Streptophyta</taxon>
        <taxon>Embryophyta</taxon>
        <taxon>Tracheophyta</taxon>
        <taxon>Spermatophyta</taxon>
        <taxon>Magnoliopsida</taxon>
        <taxon>Liliopsida</taxon>
        <taxon>Poales</taxon>
        <taxon>Poaceae</taxon>
        <taxon>PACMAD clade</taxon>
        <taxon>Panicoideae</taxon>
        <taxon>Panicodae</taxon>
        <taxon>Paniceae</taxon>
        <taxon>Panicinae</taxon>
        <taxon>Panicum</taxon>
        <taxon>Panicum sect. Panicum</taxon>
    </lineage>
</organism>
<evidence type="ECO:0000256" key="1">
    <source>
        <dbReference type="SAM" id="MobiDB-lite"/>
    </source>
</evidence>
<sequence>MESLFAAACFAFLLLLNAKIILGQKEAPPPERLRRHDGVDLSSGVNFANSGSGVFPGWNLDKQIKKFKRLLRKRIIGKEASRSRSSPSRPAPTTPTSPATCPTWTPW</sequence>
<keyword evidence="2" id="KW-0732">Signal</keyword>
<accession>A0A3L6QVG1</accession>